<dbReference type="Proteomes" id="UP000005237">
    <property type="component" value="Unassembled WGS sequence"/>
</dbReference>
<evidence type="ECO:0000313" key="3">
    <source>
        <dbReference type="Proteomes" id="UP000005237"/>
    </source>
</evidence>
<reference evidence="2" key="2">
    <citation type="submission" date="2022-06" db="UniProtKB">
        <authorList>
            <consortium name="EnsemblMetazoa"/>
        </authorList>
    </citation>
    <scope>IDENTIFICATION</scope>
    <source>
        <strain evidence="2">DF5081</strain>
    </source>
</reference>
<dbReference type="AlphaFoldDB" id="A0A8R1IHT0"/>
<feature type="compositionally biased region" description="Low complexity" evidence="1">
    <location>
        <begin position="31"/>
        <end position="42"/>
    </location>
</feature>
<dbReference type="EnsemblMetazoa" id="CJA31644.1">
    <property type="protein sequence ID" value="CJA31644.1"/>
    <property type="gene ID" value="WBGene00207491"/>
</dbReference>
<sequence>MNIPDEMLAVTTAGSSSDETGVSRRGFSGPSTASTSSSSTSSPHARCGVPMDDFRFVYLTIVDGCFGGAVDDDSAGNRHLKWLV</sequence>
<feature type="region of interest" description="Disordered" evidence="1">
    <location>
        <begin position="1"/>
        <end position="46"/>
    </location>
</feature>
<proteinExistence type="predicted"/>
<organism evidence="2 3">
    <name type="scientific">Caenorhabditis japonica</name>
    <dbReference type="NCBI Taxonomy" id="281687"/>
    <lineage>
        <taxon>Eukaryota</taxon>
        <taxon>Metazoa</taxon>
        <taxon>Ecdysozoa</taxon>
        <taxon>Nematoda</taxon>
        <taxon>Chromadorea</taxon>
        <taxon>Rhabditida</taxon>
        <taxon>Rhabditina</taxon>
        <taxon>Rhabditomorpha</taxon>
        <taxon>Rhabditoidea</taxon>
        <taxon>Rhabditidae</taxon>
        <taxon>Peloderinae</taxon>
        <taxon>Caenorhabditis</taxon>
    </lineage>
</organism>
<evidence type="ECO:0000313" key="2">
    <source>
        <dbReference type="EnsemblMetazoa" id="CJA31644.1"/>
    </source>
</evidence>
<accession>A0A8R1IHT0</accession>
<reference evidence="3" key="1">
    <citation type="submission" date="2010-08" db="EMBL/GenBank/DDBJ databases">
        <authorList>
            <consortium name="Caenorhabditis japonica Sequencing Consortium"/>
            <person name="Wilson R.K."/>
        </authorList>
    </citation>
    <scope>NUCLEOTIDE SEQUENCE [LARGE SCALE GENOMIC DNA]</scope>
    <source>
        <strain evidence="3">DF5081</strain>
    </source>
</reference>
<protein>
    <submittedName>
        <fullName evidence="2">Uncharacterized protein</fullName>
    </submittedName>
</protein>
<evidence type="ECO:0000256" key="1">
    <source>
        <dbReference type="SAM" id="MobiDB-lite"/>
    </source>
</evidence>
<name>A0A8R1IHT0_CAEJA</name>
<keyword evidence="3" id="KW-1185">Reference proteome</keyword>